<sequence length="171" mass="19019">MLIDLAAFADRATGILKVAIALVRDIHLGAVHTHQQVCTPNAKKVLSCRTLGHLAELSTRQDPVQIQIAISARSVQKKDRSYEPPGLIQEFDDASRVLRRGSDKKMPPHLFTVHQKEGESLKDYVKRFNQAVLEVEDPSDKVVVMAMMEGLRPGPLFDSLFKNVPKSLLAL</sequence>
<evidence type="ECO:0000313" key="2">
    <source>
        <dbReference type="Proteomes" id="UP000585474"/>
    </source>
</evidence>
<evidence type="ECO:0008006" key="3">
    <source>
        <dbReference type="Google" id="ProtNLM"/>
    </source>
</evidence>
<dbReference type="Proteomes" id="UP000585474">
    <property type="component" value="Unassembled WGS sequence"/>
</dbReference>
<organism evidence="1 2">
    <name type="scientific">Actinidia rufa</name>
    <dbReference type="NCBI Taxonomy" id="165716"/>
    <lineage>
        <taxon>Eukaryota</taxon>
        <taxon>Viridiplantae</taxon>
        <taxon>Streptophyta</taxon>
        <taxon>Embryophyta</taxon>
        <taxon>Tracheophyta</taxon>
        <taxon>Spermatophyta</taxon>
        <taxon>Magnoliopsida</taxon>
        <taxon>eudicotyledons</taxon>
        <taxon>Gunneridae</taxon>
        <taxon>Pentapetalae</taxon>
        <taxon>asterids</taxon>
        <taxon>Ericales</taxon>
        <taxon>Actinidiaceae</taxon>
        <taxon>Actinidia</taxon>
    </lineage>
</organism>
<accession>A0A7J0F2K5</accession>
<reference evidence="1 2" key="1">
    <citation type="submission" date="2019-07" db="EMBL/GenBank/DDBJ databases">
        <title>De Novo Assembly of kiwifruit Actinidia rufa.</title>
        <authorList>
            <person name="Sugita-Konishi S."/>
            <person name="Sato K."/>
            <person name="Mori E."/>
            <person name="Abe Y."/>
            <person name="Kisaki G."/>
            <person name="Hamano K."/>
            <person name="Suezawa K."/>
            <person name="Otani M."/>
            <person name="Fukuda T."/>
            <person name="Manabe T."/>
            <person name="Gomi K."/>
            <person name="Tabuchi M."/>
            <person name="Akimitsu K."/>
            <person name="Kataoka I."/>
        </authorList>
    </citation>
    <scope>NUCLEOTIDE SEQUENCE [LARGE SCALE GENOMIC DNA]</scope>
    <source>
        <strain evidence="2">cv. Fuchu</strain>
    </source>
</reference>
<dbReference type="AlphaFoldDB" id="A0A7J0F2K5"/>
<name>A0A7J0F2K5_9ERIC</name>
<protein>
    <recommendedName>
        <fullName evidence="3">Retrotransposon gag domain-containing protein</fullName>
    </recommendedName>
</protein>
<evidence type="ECO:0000313" key="1">
    <source>
        <dbReference type="EMBL" id="GFY92912.1"/>
    </source>
</evidence>
<proteinExistence type="predicted"/>
<keyword evidence="2" id="KW-1185">Reference proteome</keyword>
<gene>
    <name evidence="1" type="ORF">Acr_08g0013080</name>
</gene>
<dbReference type="EMBL" id="BJWL01000008">
    <property type="protein sequence ID" value="GFY92912.1"/>
    <property type="molecule type" value="Genomic_DNA"/>
</dbReference>
<comment type="caution">
    <text evidence="1">The sequence shown here is derived from an EMBL/GenBank/DDBJ whole genome shotgun (WGS) entry which is preliminary data.</text>
</comment>